<keyword evidence="2" id="KW-0808">Transferase</keyword>
<feature type="domain" description="Spore protein YkvP/CgeB glycosyl transferase-like" evidence="1">
    <location>
        <begin position="182"/>
        <end position="328"/>
    </location>
</feature>
<dbReference type="RefSeq" id="WP_069798162.1">
    <property type="nucleotide sequence ID" value="NZ_CP034157.1"/>
</dbReference>
<name>A0A1E5UEV4_9FLAO</name>
<dbReference type="PATRIC" id="fig|237258.4.peg.2262"/>
<reference evidence="2 3" key="1">
    <citation type="submission" date="2016-09" db="EMBL/GenBank/DDBJ databases">
        <authorList>
            <person name="Capua I."/>
            <person name="De Benedictis P."/>
            <person name="Joannis T."/>
            <person name="Lombin L.H."/>
            <person name="Cattoli G."/>
        </authorList>
    </citation>
    <scope>NUCLEOTIDE SEQUENCE [LARGE SCALE GENOMIC DNA]</scope>
    <source>
        <strain evidence="2 3">NRS-1</strain>
    </source>
</reference>
<organism evidence="2 3">
    <name type="scientific">Cloacibacterium normanense</name>
    <dbReference type="NCBI Taxonomy" id="237258"/>
    <lineage>
        <taxon>Bacteria</taxon>
        <taxon>Pseudomonadati</taxon>
        <taxon>Bacteroidota</taxon>
        <taxon>Flavobacteriia</taxon>
        <taxon>Flavobacteriales</taxon>
        <taxon>Weeksellaceae</taxon>
    </lineage>
</organism>
<keyword evidence="3" id="KW-1185">Reference proteome</keyword>
<comment type="caution">
    <text evidence="2">The sequence shown here is derived from an EMBL/GenBank/DDBJ whole genome shotgun (WGS) entry which is preliminary data.</text>
</comment>
<dbReference type="InterPro" id="IPR055259">
    <property type="entry name" value="YkvP/CgeB_Glyco_trans-like"/>
</dbReference>
<dbReference type="Proteomes" id="UP000095601">
    <property type="component" value="Unassembled WGS sequence"/>
</dbReference>
<dbReference type="GO" id="GO:0016740">
    <property type="term" value="F:transferase activity"/>
    <property type="evidence" value="ECO:0007669"/>
    <property type="project" value="UniProtKB-KW"/>
</dbReference>
<accession>A0A1E5UEV4</accession>
<dbReference type="KEGG" id="cnr:EB819_08375"/>
<sequence>MRIAIIGSKAFDSLEYHLHDTLKVMGHDIFHIDLDDIIPVPLRYNQLFRLLSKKYDELIFNRLADKVVEASPELVIATYRFIHPLCIKKIKYNLKGAKIIHINPDQITTLDVQQIFASEYDAWCTKDPFMVNFMKNKMKLNTHYFPEALNPRIHKPYEGDRTENEKKVNIDVVSFGSMYPYRQRMLEQVINNGINLSIFGVPNKRFFNPLIKENFRNEFITGERKAEIITGAKIVFNNFHYAEVESVNVKFFEINGIGGFQLCDYKKALEEYSPIDPEKYSFKTIDEAIEKMKYYLEKPNERYEIAKIQCEYFHKNHTYEIRLTELLNKI</sequence>
<proteinExistence type="predicted"/>
<evidence type="ECO:0000313" key="3">
    <source>
        <dbReference type="Proteomes" id="UP000095601"/>
    </source>
</evidence>
<dbReference type="Pfam" id="PF13524">
    <property type="entry name" value="Glyco_trans_1_2"/>
    <property type="match status" value="1"/>
</dbReference>
<evidence type="ECO:0000259" key="1">
    <source>
        <dbReference type="Pfam" id="PF13524"/>
    </source>
</evidence>
<gene>
    <name evidence="2" type="ORF">BHF72_2100</name>
</gene>
<dbReference type="AlphaFoldDB" id="A0A1E5UEV4"/>
<dbReference type="STRING" id="237258.SAMN04489756_1109"/>
<protein>
    <submittedName>
        <fullName evidence="2">Glycosyl transferases group 1 family protein</fullName>
    </submittedName>
</protein>
<dbReference type="OrthoDB" id="7872161at2"/>
<evidence type="ECO:0000313" key="2">
    <source>
        <dbReference type="EMBL" id="OEL11459.1"/>
    </source>
</evidence>
<dbReference type="EMBL" id="MKGI01000041">
    <property type="protein sequence ID" value="OEL11459.1"/>
    <property type="molecule type" value="Genomic_DNA"/>
</dbReference>